<dbReference type="Ensembl" id="ENSMLUT00000004503.2">
    <property type="protein sequence ID" value="ENSMLUP00000004098.2"/>
    <property type="gene ID" value="ENSMLUG00000004502.2"/>
</dbReference>
<evidence type="ECO:0000313" key="9">
    <source>
        <dbReference type="Ensembl" id="ENSMLUP00000004098.2"/>
    </source>
</evidence>
<reference evidence="9" key="3">
    <citation type="submission" date="2025-09" db="UniProtKB">
        <authorList>
            <consortium name="Ensembl"/>
        </authorList>
    </citation>
    <scope>IDENTIFICATION</scope>
</reference>
<evidence type="ECO:0000256" key="6">
    <source>
        <dbReference type="PROSITE-ProRule" id="PRU00191"/>
    </source>
</evidence>
<proteinExistence type="inferred from homology"/>
<dbReference type="Gene3D" id="3.30.505.10">
    <property type="entry name" value="SH2 domain"/>
    <property type="match status" value="1"/>
</dbReference>
<accession>G1P2K7</accession>
<feature type="compositionally biased region" description="Polar residues" evidence="7">
    <location>
        <begin position="192"/>
        <end position="201"/>
    </location>
</feature>
<dbReference type="SUPFAM" id="SSF50729">
    <property type="entry name" value="PH domain-like"/>
    <property type="match status" value="1"/>
</dbReference>
<evidence type="ECO:0000256" key="4">
    <source>
        <dbReference type="ARBA" id="ARBA00022949"/>
    </source>
</evidence>
<feature type="region of interest" description="Disordered" evidence="7">
    <location>
        <begin position="115"/>
        <end position="258"/>
    </location>
</feature>
<feature type="compositionally biased region" description="Basic and acidic residues" evidence="7">
    <location>
        <begin position="133"/>
        <end position="145"/>
    </location>
</feature>
<evidence type="ECO:0000259" key="8">
    <source>
        <dbReference type="PROSITE" id="PS50001"/>
    </source>
</evidence>
<dbReference type="STRING" id="59463.ENSMLUP00000004098"/>
<keyword evidence="4" id="KW-0965">Cell junction</keyword>
<name>G1P2K7_MYOLU</name>
<sequence length="733" mass="77972">MPSPLLAGGHAVCLPPCEEPRRVLHPAPSPNLPPPYPYYTTEGWGAQALMASTPCKEPPNRLQQAPQAGAKASCLLRSPGEQSGALEDLDSYIGFSLESLNQMILELDPTFQLLPTGSGGPWAEPTQSTTSQRKKEEPEALDIKYIEVTSARSRCHDGPQRCSSPSVTPPFGSPRNGGLLLSRDVPRETRSSSESLIFSGNQGIGHQRPPPPPGALSSHPPPSPSISIPCTRSKASGPHGFGSPLMASPGLEKGLGGPATLGGNGVSMVSAHPATDVSYVFGSSQSLLRSSISSPQSSSRSLESPASSSSSLHSLGPGSLCTRASDNQVPSSTTPSRGQPRVACSPPLDKEHASSCPPSIANSMVDIPIVLINGCPEPGSSPPQRTPGPQDFVRPGAAPANNPCPATRSHSQTLPDASPTASPHVCFGFLSQTESIPKVPLLCSSPGPARDMQPTMKFVMDTSKYWFKPSITREQAIELLRKEEPGAFVVRDSSSFRGSFGLALKVQEAPAPAQNRSGEDSSDLIRHFLIESSAKGVHLKGADEEPYFGSLSAFVCQHSIMPLALPCKLTIPQKEMGGGDGASDPATDSRASCLKRSAGCHVLYLSSVSVETLTGALAVQKAISAILERDVLPTPTVVHFKVTEQGITLTDVQRKVFFRRHYPLSTLRFCGMDPEQRKWQKYCKPSWIFGFVAKSQTNSQENVCHLFAEYDTVQPASQVISLVGALLQDTERM</sequence>
<dbReference type="InterPro" id="IPR036860">
    <property type="entry name" value="SH2_dom_sf"/>
</dbReference>
<reference evidence="9" key="2">
    <citation type="submission" date="2025-08" db="UniProtKB">
        <authorList>
            <consortium name="Ensembl"/>
        </authorList>
    </citation>
    <scope>IDENTIFICATION</scope>
</reference>
<comment type="similarity">
    <text evidence="2">Belongs to the PTEN phosphatase protein family.</text>
</comment>
<dbReference type="InParanoid" id="G1P2K7"/>
<dbReference type="InterPro" id="IPR013625">
    <property type="entry name" value="PTB"/>
</dbReference>
<protein>
    <submittedName>
        <fullName evidence="9">Tensin 4</fullName>
    </submittedName>
</protein>
<dbReference type="InterPro" id="IPR051484">
    <property type="entry name" value="Tensin_PTEN_phosphatase"/>
</dbReference>
<dbReference type="Pfam" id="PF08416">
    <property type="entry name" value="PTB"/>
    <property type="match status" value="1"/>
</dbReference>
<feature type="region of interest" description="Disordered" evidence="7">
    <location>
        <begin position="373"/>
        <end position="418"/>
    </location>
</feature>
<dbReference type="GO" id="GO:0005925">
    <property type="term" value="C:focal adhesion"/>
    <property type="evidence" value="ECO:0007669"/>
    <property type="project" value="UniProtKB-SubCell"/>
</dbReference>
<dbReference type="GO" id="GO:0008104">
    <property type="term" value="P:intracellular protein localization"/>
    <property type="evidence" value="ECO:0007669"/>
    <property type="project" value="Ensembl"/>
</dbReference>
<feature type="domain" description="SH2" evidence="8">
    <location>
        <begin position="466"/>
        <end position="573"/>
    </location>
</feature>
<keyword evidence="10" id="KW-1185">Reference proteome</keyword>
<feature type="compositionally biased region" description="Pro residues" evidence="7">
    <location>
        <begin position="208"/>
        <end position="224"/>
    </location>
</feature>
<dbReference type="eggNOG" id="KOG1930">
    <property type="taxonomic scope" value="Eukaryota"/>
</dbReference>
<dbReference type="InterPro" id="IPR006020">
    <property type="entry name" value="PTB/PI_dom"/>
</dbReference>
<feature type="region of interest" description="Disordered" evidence="7">
    <location>
        <begin position="290"/>
        <end position="359"/>
    </location>
</feature>
<keyword evidence="5 6" id="KW-0727">SH2 domain</keyword>
<organism evidence="9 10">
    <name type="scientific">Myotis lucifugus</name>
    <name type="common">Little brown bat</name>
    <dbReference type="NCBI Taxonomy" id="59463"/>
    <lineage>
        <taxon>Eukaryota</taxon>
        <taxon>Metazoa</taxon>
        <taxon>Chordata</taxon>
        <taxon>Craniata</taxon>
        <taxon>Vertebrata</taxon>
        <taxon>Euteleostomi</taxon>
        <taxon>Mammalia</taxon>
        <taxon>Eutheria</taxon>
        <taxon>Laurasiatheria</taxon>
        <taxon>Chiroptera</taxon>
        <taxon>Yangochiroptera</taxon>
        <taxon>Vespertilionidae</taxon>
        <taxon>Myotis</taxon>
    </lineage>
</organism>
<dbReference type="OMA" id="SQPSMKF"/>
<comment type="subcellular location">
    <subcellularLocation>
        <location evidence="1">Cell junction</location>
        <location evidence="1">Focal adhesion</location>
    </subcellularLocation>
</comment>
<dbReference type="SUPFAM" id="SSF55550">
    <property type="entry name" value="SH2 domain"/>
    <property type="match status" value="1"/>
</dbReference>
<feature type="compositionally biased region" description="Polar residues" evidence="7">
    <location>
        <begin position="322"/>
        <end position="337"/>
    </location>
</feature>
<dbReference type="InterPro" id="IPR033929">
    <property type="entry name" value="Tensin_PTB"/>
</dbReference>
<feature type="compositionally biased region" description="Low complexity" evidence="7">
    <location>
        <begin position="395"/>
        <end position="406"/>
    </location>
</feature>
<dbReference type="InterPro" id="IPR011993">
    <property type="entry name" value="PH-like_dom_sf"/>
</dbReference>
<feature type="compositionally biased region" description="Low complexity" evidence="7">
    <location>
        <begin position="290"/>
        <end position="320"/>
    </location>
</feature>
<feature type="compositionally biased region" description="Polar residues" evidence="7">
    <location>
        <begin position="408"/>
        <end position="418"/>
    </location>
</feature>
<dbReference type="InterPro" id="IPR000980">
    <property type="entry name" value="SH2"/>
</dbReference>
<dbReference type="FunFam" id="2.30.29.30:FF:000039">
    <property type="entry name" value="Tensin 1"/>
    <property type="match status" value="1"/>
</dbReference>
<dbReference type="PANTHER" id="PTHR45734:SF6">
    <property type="entry name" value="TENSIN-4"/>
    <property type="match status" value="1"/>
</dbReference>
<dbReference type="PROSITE" id="PS50001">
    <property type="entry name" value="SH2"/>
    <property type="match status" value="1"/>
</dbReference>
<reference evidence="9 10" key="1">
    <citation type="journal article" date="2011" name="Nature">
        <title>A high-resolution map of human evolutionary constraint using 29 mammals.</title>
        <authorList>
            <person name="Lindblad-Toh K."/>
            <person name="Garber M."/>
            <person name="Zuk O."/>
            <person name="Lin M.F."/>
            <person name="Parker B.J."/>
            <person name="Washietl S."/>
            <person name="Kheradpour P."/>
            <person name="Ernst J."/>
            <person name="Jordan G."/>
            <person name="Mauceli E."/>
            <person name="Ward L.D."/>
            <person name="Lowe C.B."/>
            <person name="Holloway A.K."/>
            <person name="Clamp M."/>
            <person name="Gnerre S."/>
            <person name="Alfoldi J."/>
            <person name="Beal K."/>
            <person name="Chang J."/>
            <person name="Clawson H."/>
            <person name="Cuff J."/>
            <person name="Di Palma F."/>
            <person name="Fitzgerald S."/>
            <person name="Flicek P."/>
            <person name="Guttman M."/>
            <person name="Hubisz M.J."/>
            <person name="Jaffe D.B."/>
            <person name="Jungreis I."/>
            <person name="Kent W.J."/>
            <person name="Kostka D."/>
            <person name="Lara M."/>
            <person name="Martins A.L."/>
            <person name="Massingham T."/>
            <person name="Moltke I."/>
            <person name="Raney B.J."/>
            <person name="Rasmussen M.D."/>
            <person name="Robinson J."/>
            <person name="Stark A."/>
            <person name="Vilella A.J."/>
            <person name="Wen J."/>
            <person name="Xie X."/>
            <person name="Zody M.C."/>
            <person name="Baldwin J."/>
            <person name="Bloom T."/>
            <person name="Chin C.W."/>
            <person name="Heiman D."/>
            <person name="Nicol R."/>
            <person name="Nusbaum C."/>
            <person name="Young S."/>
            <person name="Wilkinson J."/>
            <person name="Worley K.C."/>
            <person name="Kovar C.L."/>
            <person name="Muzny D.M."/>
            <person name="Gibbs R.A."/>
            <person name="Cree A."/>
            <person name="Dihn H.H."/>
            <person name="Fowler G."/>
            <person name="Jhangiani S."/>
            <person name="Joshi V."/>
            <person name="Lee S."/>
            <person name="Lewis L.R."/>
            <person name="Nazareth L.V."/>
            <person name="Okwuonu G."/>
            <person name="Santibanez J."/>
            <person name="Warren W.C."/>
            <person name="Mardis E.R."/>
            <person name="Weinstock G.M."/>
            <person name="Wilson R.K."/>
            <person name="Delehaunty K."/>
            <person name="Dooling D."/>
            <person name="Fronik C."/>
            <person name="Fulton L."/>
            <person name="Fulton B."/>
            <person name="Graves T."/>
            <person name="Minx P."/>
            <person name="Sodergren E."/>
            <person name="Birney E."/>
            <person name="Margulies E.H."/>
            <person name="Herrero J."/>
            <person name="Green E.D."/>
            <person name="Haussler D."/>
            <person name="Siepel A."/>
            <person name="Goldman N."/>
            <person name="Pollard K.S."/>
            <person name="Pedersen J.S."/>
            <person name="Lander E.S."/>
            <person name="Kellis M."/>
        </authorList>
    </citation>
    <scope>NUCLEOTIDE SEQUENCE [LARGE SCALE GENOMIC DNA]</scope>
</reference>
<dbReference type="SMART" id="SM00462">
    <property type="entry name" value="PTB"/>
    <property type="match status" value="1"/>
</dbReference>
<evidence type="ECO:0000256" key="3">
    <source>
        <dbReference type="ARBA" id="ARBA00022553"/>
    </source>
</evidence>
<dbReference type="FunFam" id="3.30.505.10:FF:000002">
    <property type="entry name" value="Tensin 1"/>
    <property type="match status" value="1"/>
</dbReference>
<dbReference type="HOGENOM" id="CLU_398985_0_0_1"/>
<evidence type="ECO:0000313" key="10">
    <source>
        <dbReference type="Proteomes" id="UP000001074"/>
    </source>
</evidence>
<evidence type="ECO:0000256" key="1">
    <source>
        <dbReference type="ARBA" id="ARBA00004246"/>
    </source>
</evidence>
<evidence type="ECO:0000256" key="2">
    <source>
        <dbReference type="ARBA" id="ARBA00007881"/>
    </source>
</evidence>
<dbReference type="GO" id="GO:0005829">
    <property type="term" value="C:cytosol"/>
    <property type="evidence" value="ECO:0007669"/>
    <property type="project" value="Ensembl"/>
</dbReference>
<dbReference type="EMBL" id="AAPE02041583">
    <property type="status" value="NOT_ANNOTATED_CDS"/>
    <property type="molecule type" value="Genomic_DNA"/>
</dbReference>
<dbReference type="GeneTree" id="ENSGT00940000160142"/>
<dbReference type="CDD" id="cd01213">
    <property type="entry name" value="PTB_tensin"/>
    <property type="match status" value="1"/>
</dbReference>
<dbReference type="SMART" id="SM00252">
    <property type="entry name" value="SH2"/>
    <property type="match status" value="1"/>
</dbReference>
<evidence type="ECO:0000256" key="5">
    <source>
        <dbReference type="ARBA" id="ARBA00022999"/>
    </source>
</evidence>
<dbReference type="FunCoup" id="G1P2K7">
    <property type="interactions" value="70"/>
</dbReference>
<dbReference type="AlphaFoldDB" id="G1P2K7"/>
<dbReference type="Proteomes" id="UP000001074">
    <property type="component" value="Unassembled WGS sequence"/>
</dbReference>
<evidence type="ECO:0000256" key="7">
    <source>
        <dbReference type="SAM" id="MobiDB-lite"/>
    </source>
</evidence>
<dbReference type="Pfam" id="PF00017">
    <property type="entry name" value="SH2"/>
    <property type="match status" value="1"/>
</dbReference>
<dbReference type="Gene3D" id="2.30.29.30">
    <property type="entry name" value="Pleckstrin-homology domain (PH domain)/Phosphotyrosine-binding domain (PTB)"/>
    <property type="match status" value="1"/>
</dbReference>
<keyword evidence="3" id="KW-0597">Phosphoprotein</keyword>
<gene>
    <name evidence="9" type="primary">TNS4</name>
</gene>
<dbReference type="PANTHER" id="PTHR45734">
    <property type="entry name" value="TENSIN"/>
    <property type="match status" value="1"/>
</dbReference>